<dbReference type="PROSITE" id="PS50928">
    <property type="entry name" value="ABC_TM1"/>
    <property type="match status" value="2"/>
</dbReference>
<dbReference type="GO" id="GO:0005886">
    <property type="term" value="C:plasma membrane"/>
    <property type="evidence" value="ECO:0007669"/>
    <property type="project" value="UniProtKB-SubCell"/>
</dbReference>
<proteinExistence type="inferred from homology"/>
<feature type="transmembrane region" description="Helical" evidence="6">
    <location>
        <begin position="409"/>
        <end position="426"/>
    </location>
</feature>
<keyword evidence="6" id="KW-0813">Transport</keyword>
<evidence type="ECO:0000256" key="6">
    <source>
        <dbReference type="RuleBase" id="RU363032"/>
    </source>
</evidence>
<comment type="subcellular location">
    <subcellularLocation>
        <location evidence="1">Cell inner membrane</location>
        <topology evidence="1">Multi-pass membrane protein</topology>
    </subcellularLocation>
    <subcellularLocation>
        <location evidence="6">Cell membrane</location>
        <topology evidence="6">Multi-pass membrane protein</topology>
    </subcellularLocation>
</comment>
<evidence type="ECO:0000256" key="3">
    <source>
        <dbReference type="ARBA" id="ARBA00022692"/>
    </source>
</evidence>
<feature type="transmembrane region" description="Helical" evidence="6">
    <location>
        <begin position="302"/>
        <end position="329"/>
    </location>
</feature>
<feature type="transmembrane region" description="Helical" evidence="6">
    <location>
        <begin position="226"/>
        <end position="248"/>
    </location>
</feature>
<dbReference type="RefSeq" id="WP_309047226.1">
    <property type="nucleotide sequence ID" value="NZ_JAVIGA010000007.1"/>
</dbReference>
<evidence type="ECO:0000313" key="8">
    <source>
        <dbReference type="EMBL" id="MDQ9126585.1"/>
    </source>
</evidence>
<dbReference type="GO" id="GO:0055085">
    <property type="term" value="P:transmembrane transport"/>
    <property type="evidence" value="ECO:0007669"/>
    <property type="project" value="InterPro"/>
</dbReference>
<feature type="transmembrane region" description="Helical" evidence="6">
    <location>
        <begin position="646"/>
        <end position="669"/>
    </location>
</feature>
<dbReference type="AlphaFoldDB" id="A0AAJ1Y9X9"/>
<feature type="transmembrane region" description="Helical" evidence="6">
    <location>
        <begin position="127"/>
        <end position="146"/>
    </location>
</feature>
<feature type="domain" description="ABC transmembrane type-1" evidence="7">
    <location>
        <begin position="520"/>
        <end position="710"/>
    </location>
</feature>
<reference evidence="8" key="1">
    <citation type="submission" date="2023-08" db="EMBL/GenBank/DDBJ databases">
        <title>The Comparative Genomic Analysis of Yersiniaceae from Polar Regions.</title>
        <authorList>
            <person name="Goncharov A."/>
            <person name="Aslanov B."/>
            <person name="Kolodzhieva V."/>
            <person name="Azarov D."/>
            <person name="Mochov A."/>
            <person name="Lebedeva E."/>
        </authorList>
    </citation>
    <scope>NUCLEOTIDE SEQUENCE</scope>
    <source>
        <strain evidence="8">Vf</strain>
    </source>
</reference>
<organism evidence="8 9">
    <name type="scientific">Serratia fonticola</name>
    <dbReference type="NCBI Taxonomy" id="47917"/>
    <lineage>
        <taxon>Bacteria</taxon>
        <taxon>Pseudomonadati</taxon>
        <taxon>Pseudomonadota</taxon>
        <taxon>Gammaproteobacteria</taxon>
        <taxon>Enterobacterales</taxon>
        <taxon>Yersiniaceae</taxon>
        <taxon>Serratia</taxon>
    </lineage>
</organism>
<keyword evidence="4 6" id="KW-1133">Transmembrane helix</keyword>
<evidence type="ECO:0000256" key="4">
    <source>
        <dbReference type="ARBA" id="ARBA00022989"/>
    </source>
</evidence>
<evidence type="ECO:0000313" key="9">
    <source>
        <dbReference type="Proteomes" id="UP001224622"/>
    </source>
</evidence>
<keyword evidence="5 6" id="KW-0472">Membrane</keyword>
<dbReference type="Pfam" id="PF00528">
    <property type="entry name" value="BPD_transp_1"/>
    <property type="match status" value="2"/>
</dbReference>
<dbReference type="Proteomes" id="UP001224622">
    <property type="component" value="Unassembled WGS sequence"/>
</dbReference>
<dbReference type="EMBL" id="JAVIGA010000007">
    <property type="protein sequence ID" value="MDQ9126585.1"/>
    <property type="molecule type" value="Genomic_DNA"/>
</dbReference>
<keyword evidence="2" id="KW-1003">Cell membrane</keyword>
<dbReference type="SUPFAM" id="SSF161098">
    <property type="entry name" value="MetI-like"/>
    <property type="match status" value="2"/>
</dbReference>
<evidence type="ECO:0000256" key="5">
    <source>
        <dbReference type="ARBA" id="ARBA00023136"/>
    </source>
</evidence>
<keyword evidence="2" id="KW-0997">Cell inner membrane</keyword>
<dbReference type="PANTHER" id="PTHR43496">
    <property type="entry name" value="PROTEIN LPLB"/>
    <property type="match status" value="1"/>
</dbReference>
<dbReference type="CDD" id="cd06261">
    <property type="entry name" value="TM_PBP2"/>
    <property type="match status" value="2"/>
</dbReference>
<evidence type="ECO:0000259" key="7">
    <source>
        <dbReference type="PROSITE" id="PS50928"/>
    </source>
</evidence>
<comment type="caution">
    <text evidence="8">The sequence shown here is derived from an EMBL/GenBank/DDBJ whole genome shotgun (WGS) entry which is preliminary data.</text>
</comment>
<feature type="transmembrane region" description="Helical" evidence="6">
    <location>
        <begin position="526"/>
        <end position="546"/>
    </location>
</feature>
<feature type="transmembrane region" description="Helical" evidence="6">
    <location>
        <begin position="260"/>
        <end position="282"/>
    </location>
</feature>
<evidence type="ECO:0000256" key="2">
    <source>
        <dbReference type="ARBA" id="ARBA00022519"/>
    </source>
</evidence>
<feature type="transmembrane region" description="Helical" evidence="6">
    <location>
        <begin position="459"/>
        <end position="483"/>
    </location>
</feature>
<dbReference type="InterPro" id="IPR035906">
    <property type="entry name" value="MetI-like_sf"/>
</dbReference>
<dbReference type="Gene3D" id="1.10.3720.10">
    <property type="entry name" value="MetI-like"/>
    <property type="match status" value="2"/>
</dbReference>
<comment type="similarity">
    <text evidence="6">Belongs to the binding-protein-dependent transport system permease family.</text>
</comment>
<dbReference type="InterPro" id="IPR000515">
    <property type="entry name" value="MetI-like"/>
</dbReference>
<accession>A0AAJ1Y9X9</accession>
<protein>
    <submittedName>
        <fullName evidence="8">Iron ABC transporter permease</fullName>
    </submittedName>
</protein>
<feature type="domain" description="ABC transmembrane type-1" evidence="7">
    <location>
        <begin position="222"/>
        <end position="427"/>
    </location>
</feature>
<feature type="transmembrane region" description="Helical" evidence="6">
    <location>
        <begin position="590"/>
        <end position="610"/>
    </location>
</feature>
<evidence type="ECO:0000256" key="1">
    <source>
        <dbReference type="ARBA" id="ARBA00004429"/>
    </source>
</evidence>
<name>A0AAJ1Y9X9_SERFO</name>
<feature type="transmembrane region" description="Helical" evidence="6">
    <location>
        <begin position="689"/>
        <end position="714"/>
    </location>
</feature>
<feature type="transmembrane region" description="Helical" evidence="6">
    <location>
        <begin position="86"/>
        <end position="107"/>
    </location>
</feature>
<feature type="transmembrane region" description="Helical" evidence="6">
    <location>
        <begin position="558"/>
        <end position="578"/>
    </location>
</feature>
<feature type="transmembrane region" description="Helical" evidence="6">
    <location>
        <begin position="158"/>
        <end position="180"/>
    </location>
</feature>
<feature type="transmembrane region" description="Helical" evidence="6">
    <location>
        <begin position="350"/>
        <end position="372"/>
    </location>
</feature>
<keyword evidence="3 6" id="KW-0812">Transmembrane</keyword>
<dbReference type="PANTHER" id="PTHR43496:SF1">
    <property type="entry name" value="POLYGALACTURONAN_RHAMNOGALACTURONAN TRANSPORT SYSTEM PERMEASE PROTEIN YTEP"/>
    <property type="match status" value="1"/>
</dbReference>
<gene>
    <name evidence="8" type="ORF">RDT67_09090</name>
</gene>
<feature type="transmembrane region" description="Helical" evidence="6">
    <location>
        <begin position="53"/>
        <end position="74"/>
    </location>
</feature>
<sequence length="742" mass="80406">MNAQNRRLDGALVLGALAVLLLPWYSQEAGFFGFGWLNTLWQDRQNAPALWQILAFQRPWLAIALLLLLTGALGRLLQVGRLRSQLLIYASAVGILFLLFEGHAIGYNGWNWQWSEQLFGALGDGQPAFGAGAILLLTTFLLLFSFGLAERGVLKGDAFVVSSIVLLVALVSTFVLYPVLSMFVASVQDVDGSFKPDGLLTNMRDPAIWSLSCLSGGTCGTAWRTLWLALMTASGSTLLGLAFALAATRTPLPFKKGLRMLSVLPIITPPFVIGLALMLLFGRAGVVTELLFTLFGIEPGRWLYGLTGIWIAQVLSFTPIAFLVLIGVVEGVSPSLEEASQTMRANRWRTFRYVSLPLMAPGLANAFLIGFIESMADFGNPMVLGGSHGVLSTEIFFSVVGAQNDPSRAAVLAIILLCFTLSAFVLQRLWLAGKSFATVTGKGDAGTHCGLPRGLRYGVYLLVIPWGLFTLVVYGMILIGGFVQSWGLDSSLTLAHYARAFGFHWNDGQIVWTGVAWNSFWTTMEISLIAAPLTAIVGMLTAWLIVRQKFVGRQAFEFMLMLSFAIPGTVIGVSYIMAYNLPPLEITGTALILVACFVFRNMPVGVRGGIAAMSQLDRSLDEASLTLRASSFRTLRKVILPLLKPAISAALVYAFVRAITSISAVIFLVSAQYNMATSYIVGLVENGEYGVAIAYSSVLIVVMMAVILTFQLLVGERRLRRVSRIATPPAIPPATLQQENAV</sequence>